<proteinExistence type="predicted"/>
<dbReference type="PROSITE" id="PS50142">
    <property type="entry name" value="RNASE_3_2"/>
    <property type="match status" value="1"/>
</dbReference>
<evidence type="ECO:0000313" key="3">
    <source>
        <dbReference type="Proteomes" id="UP000008784"/>
    </source>
</evidence>
<dbReference type="OrthoDB" id="67027at2759"/>
<dbReference type="STRING" id="756982.G1X7I8"/>
<dbReference type="GeneID" id="22891499"/>
<dbReference type="RefSeq" id="XP_011120523.1">
    <property type="nucleotide sequence ID" value="XM_011122221.1"/>
</dbReference>
<evidence type="ECO:0000259" key="1">
    <source>
        <dbReference type="PROSITE" id="PS50142"/>
    </source>
</evidence>
<accession>G1X7I8</accession>
<gene>
    <name evidence="2" type="ORF">AOL_s00054g905</name>
</gene>
<feature type="domain" description="RNase III" evidence="1">
    <location>
        <begin position="4"/>
        <end position="57"/>
    </location>
</feature>
<dbReference type="GO" id="GO:0006396">
    <property type="term" value="P:RNA processing"/>
    <property type="evidence" value="ECO:0007669"/>
    <property type="project" value="InterPro"/>
</dbReference>
<dbReference type="HOGENOM" id="CLU_2209405_0_0_1"/>
<dbReference type="EMBL" id="ADOT01000093">
    <property type="protein sequence ID" value="EGX50819.1"/>
    <property type="molecule type" value="Genomic_DNA"/>
</dbReference>
<dbReference type="Proteomes" id="UP000008784">
    <property type="component" value="Unassembled WGS sequence"/>
</dbReference>
<evidence type="ECO:0000313" key="2">
    <source>
        <dbReference type="EMBL" id="EGX50819.1"/>
    </source>
</evidence>
<dbReference type="InterPro" id="IPR036389">
    <property type="entry name" value="RNase_III_sf"/>
</dbReference>
<reference evidence="2 3" key="1">
    <citation type="journal article" date="2011" name="PLoS Pathog.">
        <title>Genomic and proteomic analyses of the fungus Arthrobotrys oligospora provide insights into nematode-trap formation.</title>
        <authorList>
            <person name="Yang J."/>
            <person name="Wang L."/>
            <person name="Ji X."/>
            <person name="Feng Y."/>
            <person name="Li X."/>
            <person name="Zou C."/>
            <person name="Xu J."/>
            <person name="Ren Y."/>
            <person name="Mi Q."/>
            <person name="Wu J."/>
            <person name="Liu S."/>
            <person name="Liu Y."/>
            <person name="Huang X."/>
            <person name="Wang H."/>
            <person name="Niu X."/>
            <person name="Li J."/>
            <person name="Liang L."/>
            <person name="Luo Y."/>
            <person name="Ji K."/>
            <person name="Zhou W."/>
            <person name="Yu Z."/>
            <person name="Li G."/>
            <person name="Liu Y."/>
            <person name="Li L."/>
            <person name="Qiao M."/>
            <person name="Feng L."/>
            <person name="Zhang K.-Q."/>
        </authorList>
    </citation>
    <scope>NUCLEOTIDE SEQUENCE [LARGE SCALE GENOMIC DNA]</scope>
    <source>
        <strain evidence="3">ATCC 24927 / CBS 115.81 / DSM 1491</strain>
    </source>
</reference>
<dbReference type="InParanoid" id="G1X7I8"/>
<comment type="caution">
    <text evidence="2">The sequence shown here is derived from an EMBL/GenBank/DDBJ whole genome shotgun (WGS) entry which is preliminary data.</text>
</comment>
<name>G1X7I8_ARTOA</name>
<dbReference type="GO" id="GO:0004525">
    <property type="term" value="F:ribonuclease III activity"/>
    <property type="evidence" value="ECO:0007669"/>
    <property type="project" value="InterPro"/>
</dbReference>
<dbReference type="AlphaFoldDB" id="G1X7I8"/>
<protein>
    <recommendedName>
        <fullName evidence="1">RNase III domain-containing protein</fullName>
    </recommendedName>
</protein>
<dbReference type="SUPFAM" id="SSF69065">
    <property type="entry name" value="RNase III domain-like"/>
    <property type="match status" value="1"/>
</dbReference>
<keyword evidence="3" id="KW-1185">Reference proteome</keyword>
<dbReference type="Gene3D" id="1.10.1520.10">
    <property type="entry name" value="Ribonuclease III domain"/>
    <property type="match status" value="1"/>
</dbReference>
<organism evidence="2 3">
    <name type="scientific">Arthrobotrys oligospora (strain ATCC 24927 / CBS 115.81 / DSM 1491)</name>
    <name type="common">Nematode-trapping fungus</name>
    <name type="synonym">Didymozoophaga oligospora</name>
    <dbReference type="NCBI Taxonomy" id="756982"/>
    <lineage>
        <taxon>Eukaryota</taxon>
        <taxon>Fungi</taxon>
        <taxon>Dikarya</taxon>
        <taxon>Ascomycota</taxon>
        <taxon>Pezizomycotina</taxon>
        <taxon>Orbiliomycetes</taxon>
        <taxon>Orbiliales</taxon>
        <taxon>Orbiliaceae</taxon>
        <taxon>Orbilia</taxon>
        <taxon>Orbilia oligospora</taxon>
    </lineage>
</organism>
<sequence length="107" mass="11828">MVDQTKVENIIGYKFSNSDLLTEALEASGRAYTHDTEGGADGNKRLALVGDAILTLIQLDQWYPSSDSRGLRAACFVSVSEGIAMVANWTVVFQRPQIMHERNTHQT</sequence>
<dbReference type="InterPro" id="IPR000999">
    <property type="entry name" value="RNase_III_dom"/>
</dbReference>